<evidence type="ECO:0000256" key="2">
    <source>
        <dbReference type="SAM" id="Phobius"/>
    </source>
</evidence>
<feature type="domain" description="TOD1/MUCI70 glycosyltransferase-like" evidence="3">
    <location>
        <begin position="131"/>
        <end position="267"/>
    </location>
</feature>
<dbReference type="InterPro" id="IPR048354">
    <property type="entry name" value="TOD1_MUCI70_glycTrfase_dom"/>
</dbReference>
<gene>
    <name evidence="4" type="ORF">HID58_028386</name>
</gene>
<feature type="transmembrane region" description="Helical" evidence="2">
    <location>
        <begin position="26"/>
        <end position="46"/>
    </location>
</feature>
<dbReference type="PANTHER" id="PTHR12956">
    <property type="entry name" value="ALKALINE CERAMIDASE-RELATED"/>
    <property type="match status" value="1"/>
</dbReference>
<evidence type="ECO:0000313" key="4">
    <source>
        <dbReference type="EMBL" id="KAH0913940.1"/>
    </source>
</evidence>
<dbReference type="EMBL" id="JAGKQM010000008">
    <property type="protein sequence ID" value="KAH0913940.1"/>
    <property type="molecule type" value="Genomic_DNA"/>
</dbReference>
<dbReference type="InterPro" id="IPR006852">
    <property type="entry name" value="TOD1_MUCI70"/>
</dbReference>
<keyword evidence="2" id="KW-1133">Transmembrane helix</keyword>
<feature type="region of interest" description="Disordered" evidence="1">
    <location>
        <begin position="78"/>
        <end position="145"/>
    </location>
</feature>
<keyword evidence="5" id="KW-1185">Reference proteome</keyword>
<comment type="caution">
    <text evidence="4">The sequence shown here is derived from an EMBL/GenBank/DDBJ whole genome shotgun (WGS) entry which is preliminary data.</text>
</comment>
<proteinExistence type="predicted"/>
<reference evidence="4 5" key="1">
    <citation type="submission" date="2021-05" db="EMBL/GenBank/DDBJ databases">
        <title>Genome Assembly of Synthetic Allotetraploid Brassica napus Reveals Homoeologous Exchanges between Subgenomes.</title>
        <authorList>
            <person name="Davis J.T."/>
        </authorList>
    </citation>
    <scope>NUCLEOTIDE SEQUENCE [LARGE SCALE GENOMIC DNA]</scope>
    <source>
        <strain evidence="5">cv. Da-Ae</strain>
        <tissue evidence="4">Seedling</tissue>
    </source>
</reference>
<name>A0ABQ8CA23_BRANA</name>
<dbReference type="Proteomes" id="UP000824890">
    <property type="component" value="Unassembled WGS sequence"/>
</dbReference>
<keyword evidence="2" id="KW-0472">Membrane</keyword>
<protein>
    <recommendedName>
        <fullName evidence="3">TOD1/MUCI70 glycosyltransferase-like domain-containing protein</fullName>
    </recommendedName>
</protein>
<feature type="compositionally biased region" description="Polar residues" evidence="1">
    <location>
        <begin position="78"/>
        <end position="92"/>
    </location>
</feature>
<dbReference type="Pfam" id="PF04765">
    <property type="entry name" value="TOD1_MUCI70"/>
    <property type="match status" value="1"/>
</dbReference>
<evidence type="ECO:0000313" key="5">
    <source>
        <dbReference type="Proteomes" id="UP000824890"/>
    </source>
</evidence>
<evidence type="ECO:0000259" key="3">
    <source>
        <dbReference type="Pfam" id="PF04765"/>
    </source>
</evidence>
<evidence type="ECO:0000256" key="1">
    <source>
        <dbReference type="SAM" id="MobiDB-lite"/>
    </source>
</evidence>
<dbReference type="PANTHER" id="PTHR12956:SF61">
    <property type="entry name" value="TRNA (MET) CYTIDINE ACETYLTRANSFERASE-RELATED"/>
    <property type="match status" value="1"/>
</dbReference>
<sequence>MLTSNSKDKERSLSFLCCWYLGRRRVAMLLLLSLAFVVFVLGSYTINKESSNSPNIHQSIETIEFGINQTPLSRELSSFYTGDSNNDQTTRGSDVDIIHPPPSLPSHHPCDSFSFPPPPPPGLRRPGPRRQGGSEFGGYPSLEDRTNSFDIKESMTVHCGFVKGTKPGHQTGFDIDEDILPEMDQFHEVIVASAIFGKYDLIQEPVNISEMARKNIPFYMFVDEETHSYLKNTSSYTEDNKRVGLWRIIVAHNVPYTDARRNGKVRNSVLKIILGARLGG</sequence>
<organism evidence="4 5">
    <name type="scientific">Brassica napus</name>
    <name type="common">Rape</name>
    <dbReference type="NCBI Taxonomy" id="3708"/>
    <lineage>
        <taxon>Eukaryota</taxon>
        <taxon>Viridiplantae</taxon>
        <taxon>Streptophyta</taxon>
        <taxon>Embryophyta</taxon>
        <taxon>Tracheophyta</taxon>
        <taxon>Spermatophyta</taxon>
        <taxon>Magnoliopsida</taxon>
        <taxon>eudicotyledons</taxon>
        <taxon>Gunneridae</taxon>
        <taxon>Pentapetalae</taxon>
        <taxon>rosids</taxon>
        <taxon>malvids</taxon>
        <taxon>Brassicales</taxon>
        <taxon>Brassicaceae</taxon>
        <taxon>Brassiceae</taxon>
        <taxon>Brassica</taxon>
    </lineage>
</organism>
<keyword evidence="2" id="KW-0812">Transmembrane</keyword>
<accession>A0ABQ8CA23</accession>